<dbReference type="Gene3D" id="2.40.50.100">
    <property type="match status" value="1"/>
</dbReference>
<evidence type="ECO:0000313" key="2">
    <source>
        <dbReference type="Proteomes" id="UP000765802"/>
    </source>
</evidence>
<gene>
    <name evidence="1" type="ORF">BC349_01685</name>
</gene>
<dbReference type="PANTHER" id="PTHR30469:SF15">
    <property type="entry name" value="HLYD FAMILY OF SECRETION PROTEINS"/>
    <property type="match status" value="1"/>
</dbReference>
<dbReference type="PROSITE" id="PS51257">
    <property type="entry name" value="PROKAR_LIPOPROTEIN"/>
    <property type="match status" value="1"/>
</dbReference>
<evidence type="ECO:0000313" key="1">
    <source>
        <dbReference type="EMBL" id="MBC6489664.1"/>
    </source>
</evidence>
<name>A0ABR7M3S1_9BACT</name>
<dbReference type="PANTHER" id="PTHR30469">
    <property type="entry name" value="MULTIDRUG RESISTANCE PROTEIN MDTA"/>
    <property type="match status" value="1"/>
</dbReference>
<sequence length="310" mass="33341">MQVKLKHIGILLSLAGMLAGCGEDKAAPTANEMNAEAGTPVTVTSISTGPLTESIELNATSAFQLKTFIKANATGYLQSVNAQLGRFINRGQEVFVIKTKEAEALGNTINVLDSSFRFTGIIHIKSPGTGYVTTLNYRDGDYVTDGEQLAIISDKNSFCFLLDLPYELKPFLSGNKNVLLKLPDGTQLNGYVASQMPTVDPVSQTQSIVIKVNNSQQIPEGLIAKVILVKKSKPNALSLPKDAVLTDETQSEFWVMKLIDSVTAVKVPIKKGLENSSSVEVLSPQFSMADKILLTGNYGLGDTAKVTIQQ</sequence>
<dbReference type="RefSeq" id="WP_187255020.1">
    <property type="nucleotide sequence ID" value="NZ_JBHULF010000006.1"/>
</dbReference>
<protein>
    <submittedName>
        <fullName evidence="1">RND transporter</fullName>
    </submittedName>
</protein>
<dbReference type="EMBL" id="MBUA01000001">
    <property type="protein sequence ID" value="MBC6489664.1"/>
    <property type="molecule type" value="Genomic_DNA"/>
</dbReference>
<keyword evidence="2" id="KW-1185">Reference proteome</keyword>
<accession>A0ABR7M3S1</accession>
<organism evidence="1 2">
    <name type="scientific">Flavihumibacter stibioxidans</name>
    <dbReference type="NCBI Taxonomy" id="1834163"/>
    <lineage>
        <taxon>Bacteria</taxon>
        <taxon>Pseudomonadati</taxon>
        <taxon>Bacteroidota</taxon>
        <taxon>Chitinophagia</taxon>
        <taxon>Chitinophagales</taxon>
        <taxon>Chitinophagaceae</taxon>
        <taxon>Flavihumibacter</taxon>
    </lineage>
</organism>
<proteinExistence type="predicted"/>
<reference evidence="1 2" key="1">
    <citation type="submission" date="2016-07" db="EMBL/GenBank/DDBJ databases">
        <title>Genome analysis of Flavihumibacter stibioxidans YS-17.</title>
        <authorList>
            <person name="Shi K."/>
            <person name="Han Y."/>
            <person name="Wang G."/>
        </authorList>
    </citation>
    <scope>NUCLEOTIDE SEQUENCE [LARGE SCALE GENOMIC DNA]</scope>
    <source>
        <strain evidence="1 2">YS-17</strain>
    </source>
</reference>
<comment type="caution">
    <text evidence="1">The sequence shown here is derived from an EMBL/GenBank/DDBJ whole genome shotgun (WGS) entry which is preliminary data.</text>
</comment>
<dbReference type="Gene3D" id="2.40.420.20">
    <property type="match status" value="1"/>
</dbReference>
<dbReference type="Proteomes" id="UP000765802">
    <property type="component" value="Unassembled WGS sequence"/>
</dbReference>